<dbReference type="Proteomes" id="UP000677812">
    <property type="component" value="Unassembled WGS sequence"/>
</dbReference>
<evidence type="ECO:0000256" key="5">
    <source>
        <dbReference type="SAM" id="Phobius"/>
    </source>
</evidence>
<evidence type="ECO:0000256" key="2">
    <source>
        <dbReference type="ARBA" id="ARBA00022692"/>
    </source>
</evidence>
<feature type="non-terminal residue" evidence="6">
    <location>
        <position position="80"/>
    </location>
</feature>
<evidence type="ECO:0000256" key="4">
    <source>
        <dbReference type="ARBA" id="ARBA00023136"/>
    </source>
</evidence>
<dbReference type="RefSeq" id="WP_249110582.1">
    <property type="nucleotide sequence ID" value="NZ_JAGRQH010000131.1"/>
</dbReference>
<feature type="transmembrane region" description="Helical" evidence="5">
    <location>
        <begin position="21"/>
        <end position="37"/>
    </location>
</feature>
<proteinExistence type="predicted"/>
<sequence>GYYAAYRRDIDAVQASGLTRLVMLYALPIELLAYILSTPRAEVMTAGPIAVLICFAMIGGFGLIFGVLHGIFRFPRREAA</sequence>
<keyword evidence="7" id="KW-1185">Reference proteome</keyword>
<evidence type="ECO:0000256" key="1">
    <source>
        <dbReference type="ARBA" id="ARBA00004141"/>
    </source>
</evidence>
<dbReference type="EMBL" id="JAGRQH010000131">
    <property type="protein sequence ID" value="MBR0560820.1"/>
    <property type="molecule type" value="Genomic_DNA"/>
</dbReference>
<evidence type="ECO:0000313" key="7">
    <source>
        <dbReference type="Proteomes" id="UP000677812"/>
    </source>
</evidence>
<keyword evidence="3 5" id="KW-1133">Transmembrane helix</keyword>
<dbReference type="InterPro" id="IPR004776">
    <property type="entry name" value="Mem_transp_PIN-like"/>
</dbReference>
<keyword evidence="2 5" id="KW-0812">Transmembrane</keyword>
<dbReference type="Pfam" id="PF03547">
    <property type="entry name" value="Mem_trans"/>
    <property type="match status" value="1"/>
</dbReference>
<name>A0ABS5EA92_9PROT</name>
<feature type="non-terminal residue" evidence="6">
    <location>
        <position position="1"/>
    </location>
</feature>
<accession>A0ABS5EA92</accession>
<comment type="caution">
    <text evidence="6">The sequence shown here is derived from an EMBL/GenBank/DDBJ whole genome shotgun (WGS) entry which is preliminary data.</text>
</comment>
<evidence type="ECO:0000313" key="6">
    <source>
        <dbReference type="EMBL" id="MBR0560820.1"/>
    </source>
</evidence>
<feature type="transmembrane region" description="Helical" evidence="5">
    <location>
        <begin position="49"/>
        <end position="72"/>
    </location>
</feature>
<comment type="subcellular location">
    <subcellularLocation>
        <location evidence="1">Membrane</location>
        <topology evidence="1">Multi-pass membrane protein</topology>
    </subcellularLocation>
</comment>
<keyword evidence="4 5" id="KW-0472">Membrane</keyword>
<protein>
    <submittedName>
        <fullName evidence="6">Permease</fullName>
    </submittedName>
</protein>
<gene>
    <name evidence="6" type="ORF">KB213_12300</name>
</gene>
<evidence type="ECO:0000256" key="3">
    <source>
        <dbReference type="ARBA" id="ARBA00022989"/>
    </source>
</evidence>
<reference evidence="6 7" key="1">
    <citation type="submission" date="2021-04" db="EMBL/GenBank/DDBJ databases">
        <title>The complete genome sequence of Neokomagataea sp. TBRC 2177.</title>
        <authorList>
            <person name="Charoenyingcharoen P."/>
            <person name="Yukphan P."/>
        </authorList>
    </citation>
    <scope>NUCLEOTIDE SEQUENCE [LARGE SCALE GENOMIC DNA]</scope>
    <source>
        <strain evidence="6 7">TBRC 2177</strain>
    </source>
</reference>
<organism evidence="6 7">
    <name type="scientific">Neokomagataea anthophila</name>
    <dbReference type="NCBI Taxonomy" id="2826925"/>
    <lineage>
        <taxon>Bacteria</taxon>
        <taxon>Pseudomonadati</taxon>
        <taxon>Pseudomonadota</taxon>
        <taxon>Alphaproteobacteria</taxon>
        <taxon>Acetobacterales</taxon>
        <taxon>Acetobacteraceae</taxon>
        <taxon>Neokomagataea</taxon>
    </lineage>
</organism>